<evidence type="ECO:0000256" key="1">
    <source>
        <dbReference type="SAM" id="MobiDB-lite"/>
    </source>
</evidence>
<accession>A0A317ZJP4</accession>
<keyword evidence="2" id="KW-1133">Transmembrane helix</keyword>
<feature type="chain" id="PRO_5016242839" evidence="3">
    <location>
        <begin position="30"/>
        <end position="239"/>
    </location>
</feature>
<evidence type="ECO:0000259" key="4">
    <source>
        <dbReference type="Pfam" id="PF07987"/>
    </source>
</evidence>
<feature type="compositionally biased region" description="Basic and acidic residues" evidence="1">
    <location>
        <begin position="184"/>
        <end position="200"/>
    </location>
</feature>
<dbReference type="RefSeq" id="WP_110128643.1">
    <property type="nucleotide sequence ID" value="NZ_QHLY01000013.1"/>
</dbReference>
<dbReference type="Pfam" id="PF07987">
    <property type="entry name" value="DUF1775"/>
    <property type="match status" value="1"/>
</dbReference>
<organism evidence="5 6">
    <name type="scientific">Cryobacterium arcticum</name>
    <dbReference type="NCBI Taxonomy" id="670052"/>
    <lineage>
        <taxon>Bacteria</taxon>
        <taxon>Bacillati</taxon>
        <taxon>Actinomycetota</taxon>
        <taxon>Actinomycetes</taxon>
        <taxon>Micrococcales</taxon>
        <taxon>Microbacteriaceae</taxon>
        <taxon>Cryobacterium</taxon>
    </lineage>
</organism>
<dbReference type="Proteomes" id="UP000246722">
    <property type="component" value="Unassembled WGS sequence"/>
</dbReference>
<keyword evidence="6" id="KW-1185">Reference proteome</keyword>
<proteinExistence type="predicted"/>
<evidence type="ECO:0000313" key="6">
    <source>
        <dbReference type="Proteomes" id="UP000246722"/>
    </source>
</evidence>
<reference evidence="5 6" key="1">
    <citation type="submission" date="2018-05" db="EMBL/GenBank/DDBJ databases">
        <title>Genetic diversity of glacier-inhabiting Cryobacterium bacteria in China and description of Cryobacterium mengkeensis sp. nov. and Arthrobacter glacialis sp. nov.</title>
        <authorList>
            <person name="Liu Q."/>
            <person name="Xin Y.-H."/>
        </authorList>
    </citation>
    <scope>NUCLEOTIDE SEQUENCE [LARGE SCALE GENOMIC DNA]</scope>
    <source>
        <strain evidence="5 6">SK-1</strain>
    </source>
</reference>
<sequence length="239" mass="23941">MKLSTPVFAATTLLGAGLLALSAPLAASAHVEVDPSSTAAGSYSLLTFSVGHGCEGSSTTGITIDIPESITSVTPTVNPGWDIDKIAVDLATPLDDGEGDTITTRVGQVSYTAQAPLVDGLRTTFVLSLQIPADAAAGDTLAFPVLQTCEVGETNWSEAVVEGEEEPAHPAPSLIVTEATAESGHGHGSTDEATADDHEAAGASTATDDVIARVLGIGGLVVGAVGLVVAIASRRKNAA</sequence>
<keyword evidence="2" id="KW-0812">Transmembrane</keyword>
<keyword evidence="2" id="KW-0472">Membrane</keyword>
<dbReference type="Gene3D" id="2.60.40.2230">
    <property type="entry name" value="Uncharacterised protein YcnI-like PF07987, DUF1775"/>
    <property type="match status" value="1"/>
</dbReference>
<feature type="region of interest" description="Disordered" evidence="1">
    <location>
        <begin position="180"/>
        <end position="202"/>
    </location>
</feature>
<protein>
    <submittedName>
        <fullName evidence="5">Sortase</fullName>
    </submittedName>
</protein>
<gene>
    <name evidence="5" type="ORF">CTB96_19630</name>
</gene>
<evidence type="ECO:0000313" key="5">
    <source>
        <dbReference type="EMBL" id="PXA65684.1"/>
    </source>
</evidence>
<dbReference type="InterPro" id="IPR038507">
    <property type="entry name" value="YcnI-like_sf"/>
</dbReference>
<keyword evidence="3" id="KW-0732">Signal</keyword>
<evidence type="ECO:0000256" key="3">
    <source>
        <dbReference type="SAM" id="SignalP"/>
    </source>
</evidence>
<dbReference type="InterPro" id="IPR012533">
    <property type="entry name" value="YcnI-copper_dom"/>
</dbReference>
<feature type="domain" description="YncI copper-binding" evidence="4">
    <location>
        <begin position="30"/>
        <end position="174"/>
    </location>
</feature>
<evidence type="ECO:0000256" key="2">
    <source>
        <dbReference type="SAM" id="Phobius"/>
    </source>
</evidence>
<name>A0A317ZJP4_9MICO</name>
<dbReference type="OrthoDB" id="9810871at2"/>
<dbReference type="EMBL" id="QHLY01000013">
    <property type="protein sequence ID" value="PXA65684.1"/>
    <property type="molecule type" value="Genomic_DNA"/>
</dbReference>
<dbReference type="AlphaFoldDB" id="A0A317ZJP4"/>
<dbReference type="CDD" id="cd08545">
    <property type="entry name" value="YcnI_like"/>
    <property type="match status" value="1"/>
</dbReference>
<comment type="caution">
    <text evidence="5">The sequence shown here is derived from an EMBL/GenBank/DDBJ whole genome shotgun (WGS) entry which is preliminary data.</text>
</comment>
<feature type="transmembrane region" description="Helical" evidence="2">
    <location>
        <begin position="210"/>
        <end position="232"/>
    </location>
</feature>
<feature type="signal peptide" evidence="3">
    <location>
        <begin position="1"/>
        <end position="29"/>
    </location>
</feature>